<evidence type="ECO:0000256" key="4">
    <source>
        <dbReference type="ARBA" id="ARBA00023136"/>
    </source>
</evidence>
<evidence type="ECO:0000256" key="1">
    <source>
        <dbReference type="ARBA" id="ARBA00004141"/>
    </source>
</evidence>
<dbReference type="InterPro" id="IPR051533">
    <property type="entry name" value="WaaL-like"/>
</dbReference>
<feature type="transmembrane region" description="Helical" evidence="5">
    <location>
        <begin position="373"/>
        <end position="392"/>
    </location>
</feature>
<dbReference type="AlphaFoldDB" id="A0A3B0W9U2"/>
<feature type="transmembrane region" description="Helical" evidence="5">
    <location>
        <begin position="164"/>
        <end position="184"/>
    </location>
</feature>
<dbReference type="Pfam" id="PF04932">
    <property type="entry name" value="Wzy_C"/>
    <property type="match status" value="1"/>
</dbReference>
<organism evidence="7">
    <name type="scientific">hydrothermal vent metagenome</name>
    <dbReference type="NCBI Taxonomy" id="652676"/>
    <lineage>
        <taxon>unclassified sequences</taxon>
        <taxon>metagenomes</taxon>
        <taxon>ecological metagenomes</taxon>
    </lineage>
</organism>
<evidence type="ECO:0000259" key="6">
    <source>
        <dbReference type="Pfam" id="PF04932"/>
    </source>
</evidence>
<dbReference type="InterPro" id="IPR007016">
    <property type="entry name" value="O-antigen_ligase-rel_domated"/>
</dbReference>
<evidence type="ECO:0000256" key="5">
    <source>
        <dbReference type="SAM" id="Phobius"/>
    </source>
</evidence>
<feature type="transmembrane region" description="Helical" evidence="5">
    <location>
        <begin position="342"/>
        <end position="361"/>
    </location>
</feature>
<sequence>MSDNQPTINQQPITSKGLNRWQLAVVMLLVSIIALLPFGRLAEVPIMVLMVWGMLLLVRNFNTLTILDAFKPLTYAFIAYFALTLISAIDSYWPEKSVLIALASLRFYLMGLVVIYYANRVLLQQVIKWVVVLMVIWTVDALIQSMLGQNIFGQESYPGRLTGVFGQNVKLGPMLALMLPLVMIQMCRYQAWLRWLVVALIVLVVLLSGTRSAWLMMGFVLMIFWWHHAKYHKGGRRWLLLLKSATLATVAVVVLWFASNDFQQRIDRSLGLLQTDVKAMDFALADRLPIWKTALNMYVDHPINGVGARAFRQVYKEYSEPGDIWVAGNGGGLHAHHWVLELLAETGTIGLILMLWLMVMVTRYVNKGFQSNLIWPFGVALMAAMLPVISLYSLFSSFWSICLWWLLIMLIAAVKKDA</sequence>
<dbReference type="PANTHER" id="PTHR37422:SF13">
    <property type="entry name" value="LIPOPOLYSACCHARIDE BIOSYNTHESIS PROTEIN PA4999-RELATED"/>
    <property type="match status" value="1"/>
</dbReference>
<feature type="transmembrane region" description="Helical" evidence="5">
    <location>
        <begin position="398"/>
        <end position="414"/>
    </location>
</feature>
<dbReference type="EMBL" id="UOFA01000345">
    <property type="protein sequence ID" value="VAW47447.1"/>
    <property type="molecule type" value="Genomic_DNA"/>
</dbReference>
<accession>A0A3B0W9U2</accession>
<protein>
    <recommendedName>
        <fullName evidence="6">O-antigen ligase-related domain-containing protein</fullName>
    </recommendedName>
</protein>
<feature type="transmembrane region" description="Helical" evidence="5">
    <location>
        <begin position="191"/>
        <end position="207"/>
    </location>
</feature>
<feature type="transmembrane region" description="Helical" evidence="5">
    <location>
        <begin position="21"/>
        <end position="38"/>
    </location>
</feature>
<gene>
    <name evidence="7" type="ORF">MNBD_GAMMA02-441</name>
</gene>
<feature type="transmembrane region" description="Helical" evidence="5">
    <location>
        <begin position="130"/>
        <end position="152"/>
    </location>
</feature>
<name>A0A3B0W9U2_9ZZZZ</name>
<evidence type="ECO:0000313" key="7">
    <source>
        <dbReference type="EMBL" id="VAW47447.1"/>
    </source>
</evidence>
<feature type="transmembrane region" description="Helical" evidence="5">
    <location>
        <begin position="99"/>
        <end position="118"/>
    </location>
</feature>
<feature type="transmembrane region" description="Helical" evidence="5">
    <location>
        <begin position="73"/>
        <end position="93"/>
    </location>
</feature>
<feature type="transmembrane region" description="Helical" evidence="5">
    <location>
        <begin position="238"/>
        <end position="258"/>
    </location>
</feature>
<feature type="domain" description="O-antigen ligase-related" evidence="6">
    <location>
        <begin position="197"/>
        <end position="354"/>
    </location>
</feature>
<keyword evidence="2 5" id="KW-0812">Transmembrane</keyword>
<feature type="transmembrane region" description="Helical" evidence="5">
    <location>
        <begin position="44"/>
        <end position="61"/>
    </location>
</feature>
<comment type="subcellular location">
    <subcellularLocation>
        <location evidence="1">Membrane</location>
        <topology evidence="1">Multi-pass membrane protein</topology>
    </subcellularLocation>
</comment>
<dbReference type="GO" id="GO:0016020">
    <property type="term" value="C:membrane"/>
    <property type="evidence" value="ECO:0007669"/>
    <property type="project" value="UniProtKB-SubCell"/>
</dbReference>
<dbReference type="PANTHER" id="PTHR37422">
    <property type="entry name" value="TEICHURONIC ACID BIOSYNTHESIS PROTEIN TUAE"/>
    <property type="match status" value="1"/>
</dbReference>
<proteinExistence type="predicted"/>
<evidence type="ECO:0000256" key="2">
    <source>
        <dbReference type="ARBA" id="ARBA00022692"/>
    </source>
</evidence>
<keyword evidence="3 5" id="KW-1133">Transmembrane helix</keyword>
<feature type="transmembrane region" description="Helical" evidence="5">
    <location>
        <begin position="213"/>
        <end position="229"/>
    </location>
</feature>
<reference evidence="7" key="1">
    <citation type="submission" date="2018-06" db="EMBL/GenBank/DDBJ databases">
        <authorList>
            <person name="Zhirakovskaya E."/>
        </authorList>
    </citation>
    <scope>NUCLEOTIDE SEQUENCE</scope>
</reference>
<evidence type="ECO:0000256" key="3">
    <source>
        <dbReference type="ARBA" id="ARBA00022989"/>
    </source>
</evidence>
<keyword evidence="4 5" id="KW-0472">Membrane</keyword>